<dbReference type="PANTHER" id="PTHR35270">
    <property type="entry name" value="FUSELESS, ISOFORM A"/>
    <property type="match status" value="1"/>
</dbReference>
<evidence type="ECO:0000313" key="3">
    <source>
        <dbReference type="Proteomes" id="UP000663891"/>
    </source>
</evidence>
<evidence type="ECO:0008006" key="4">
    <source>
        <dbReference type="Google" id="ProtNLM"/>
    </source>
</evidence>
<accession>A0A813NHV0</accession>
<feature type="transmembrane region" description="Helical" evidence="1">
    <location>
        <begin position="371"/>
        <end position="392"/>
    </location>
</feature>
<reference evidence="2" key="1">
    <citation type="submission" date="2021-02" db="EMBL/GenBank/DDBJ databases">
        <authorList>
            <person name="Nowell W R."/>
        </authorList>
    </citation>
    <scope>NUCLEOTIDE SEQUENCE</scope>
</reference>
<comment type="caution">
    <text evidence="2">The sequence shown here is derived from an EMBL/GenBank/DDBJ whole genome shotgun (WGS) entry which is preliminary data.</text>
</comment>
<feature type="transmembrane region" description="Helical" evidence="1">
    <location>
        <begin position="337"/>
        <end position="359"/>
    </location>
</feature>
<protein>
    <recommendedName>
        <fullName evidence="4">Transmembrane protein</fullName>
    </recommendedName>
</protein>
<keyword evidence="1" id="KW-0472">Membrane</keyword>
<dbReference type="Pfam" id="PF15993">
    <property type="entry name" value="Fuseless"/>
    <property type="match status" value="1"/>
</dbReference>
<dbReference type="OrthoDB" id="45313at2759"/>
<dbReference type="Proteomes" id="UP000663891">
    <property type="component" value="Unassembled WGS sequence"/>
</dbReference>
<evidence type="ECO:0000256" key="1">
    <source>
        <dbReference type="SAM" id="Phobius"/>
    </source>
</evidence>
<feature type="transmembrane region" description="Helical" evidence="1">
    <location>
        <begin position="241"/>
        <end position="263"/>
    </location>
</feature>
<proteinExistence type="predicted"/>
<dbReference type="AlphaFoldDB" id="A0A813NHV0"/>
<feature type="transmembrane region" description="Helical" evidence="1">
    <location>
        <begin position="86"/>
        <end position="107"/>
    </location>
</feature>
<name>A0A813NHV0_9BILA</name>
<feature type="transmembrane region" description="Helical" evidence="1">
    <location>
        <begin position="423"/>
        <end position="443"/>
    </location>
</feature>
<feature type="transmembrane region" description="Helical" evidence="1">
    <location>
        <begin position="449"/>
        <end position="468"/>
    </location>
</feature>
<keyword evidence="1" id="KW-0812">Transmembrane</keyword>
<dbReference type="EMBL" id="CAJNON010000002">
    <property type="protein sequence ID" value="CAF0738397.1"/>
    <property type="molecule type" value="Genomic_DNA"/>
</dbReference>
<dbReference type="PANTHER" id="PTHR35270:SF2">
    <property type="entry name" value="FUSELESS, ISOFORM A"/>
    <property type="match status" value="1"/>
</dbReference>
<dbReference type="InterPro" id="IPR032751">
    <property type="entry name" value="Fuseless"/>
</dbReference>
<organism evidence="2 3">
    <name type="scientific">Adineta steineri</name>
    <dbReference type="NCBI Taxonomy" id="433720"/>
    <lineage>
        <taxon>Eukaryota</taxon>
        <taxon>Metazoa</taxon>
        <taxon>Spiralia</taxon>
        <taxon>Gnathifera</taxon>
        <taxon>Rotifera</taxon>
        <taxon>Eurotatoria</taxon>
        <taxon>Bdelloidea</taxon>
        <taxon>Adinetida</taxon>
        <taxon>Adinetidae</taxon>
        <taxon>Adineta</taxon>
    </lineage>
</organism>
<sequence length="512" mass="60886">MRANYHQILQTNVHRDSLIPQVFLIEKKQNLASHPSTSTSPNHHQQSVLKQIKDSKECRLSINSQVSHSFEKDFVEKKPKEHHRRILFIMEPIIIGLILFPIIVLFWQCGWNVIFVLLNSVNRYPPSASQQYLETEESKILTNSLSLNGSQKFSEKKYLSKFDKQKFTKLAKNSQIKGKKGKGLSHKKPLHIDNDDPLVSNLDGDDFSFQSLFISYVIAQGFLLCFYLGQDFFYNFLKRQTYIIQIILLKCHIFVLALIYIIQWEMIWTIWDQYTSDEWDFELLLSLTFLFVLIVFTGHLSDLVCAPFLISYDSIEYCLQSSCPLLTRQMKQWKINLINFILYEIIISNIIIIIWRGFYHFIDVYFYPDDWVRSVWICLLIGYIFYFPLMYFQNYLENLNLKYEFWTFISTNFPQFYENIRHLFAFISCLFLWRGFWLLYDSYIDIFESYFQTCLLLYLSSFLILSLIQTASSINGPLNTMKDENGFFPLYSNCYVSTTFRKLCQLPFFNQN</sequence>
<gene>
    <name evidence="2" type="ORF">VCS650_LOCUS490</name>
</gene>
<evidence type="ECO:0000313" key="2">
    <source>
        <dbReference type="EMBL" id="CAF0738397.1"/>
    </source>
</evidence>
<feature type="transmembrane region" description="Helical" evidence="1">
    <location>
        <begin position="207"/>
        <end position="229"/>
    </location>
</feature>
<keyword evidence="1" id="KW-1133">Transmembrane helix</keyword>
<feature type="transmembrane region" description="Helical" evidence="1">
    <location>
        <begin position="283"/>
        <end position="310"/>
    </location>
</feature>